<gene>
    <name evidence="3" type="ORF">ENS82_06375</name>
</gene>
<dbReference type="SUPFAM" id="SSF51905">
    <property type="entry name" value="FAD/NAD(P)-binding domain"/>
    <property type="match status" value="1"/>
</dbReference>
<dbReference type="PANTHER" id="PTHR43734:SF7">
    <property type="entry name" value="4,4'-DIAPONEUROSPORENE OXYGENASE"/>
    <property type="match status" value="1"/>
</dbReference>
<evidence type="ECO:0000259" key="2">
    <source>
        <dbReference type="Pfam" id="PF01593"/>
    </source>
</evidence>
<protein>
    <submittedName>
        <fullName evidence="3">FAD-dependent oxidoreductase</fullName>
    </submittedName>
</protein>
<keyword evidence="1" id="KW-0560">Oxidoreductase</keyword>
<comment type="caution">
    <text evidence="3">The sequence shown here is derived from an EMBL/GenBank/DDBJ whole genome shotgun (WGS) entry which is preliminary data.</text>
</comment>
<dbReference type="InterPro" id="IPR002937">
    <property type="entry name" value="Amino_oxidase"/>
</dbReference>
<dbReference type="GO" id="GO:0016491">
    <property type="term" value="F:oxidoreductase activity"/>
    <property type="evidence" value="ECO:0007669"/>
    <property type="project" value="UniProtKB-KW"/>
</dbReference>
<dbReference type="Gene3D" id="3.50.50.60">
    <property type="entry name" value="FAD/NAD(P)-binding domain"/>
    <property type="match status" value="2"/>
</dbReference>
<evidence type="ECO:0000313" key="3">
    <source>
        <dbReference type="EMBL" id="HFG20336.1"/>
    </source>
</evidence>
<dbReference type="RefSeq" id="WP_409654208.1">
    <property type="nucleotide sequence ID" value="NZ_JBKBUW010000004.1"/>
</dbReference>
<dbReference type="EMBL" id="DSWI01000014">
    <property type="protein sequence ID" value="HFG20336.1"/>
    <property type="molecule type" value="Genomic_DNA"/>
</dbReference>
<dbReference type="InterPro" id="IPR036188">
    <property type="entry name" value="FAD/NAD-bd_sf"/>
</dbReference>
<reference evidence="3" key="1">
    <citation type="journal article" date="2020" name="mSystems">
        <title>Genome- and Community-Level Interaction Insights into Carbon Utilization and Element Cycling Functions of Hydrothermarchaeota in Hydrothermal Sediment.</title>
        <authorList>
            <person name="Zhou Z."/>
            <person name="Liu Y."/>
            <person name="Xu W."/>
            <person name="Pan J."/>
            <person name="Luo Z.H."/>
            <person name="Li M."/>
        </authorList>
    </citation>
    <scope>NUCLEOTIDE SEQUENCE [LARGE SCALE GENOMIC DNA]</scope>
    <source>
        <strain evidence="3">SpSt-524</strain>
    </source>
</reference>
<name>A0A7C3HCW7_MEIRU</name>
<organism evidence="3">
    <name type="scientific">Meiothermus ruber</name>
    <dbReference type="NCBI Taxonomy" id="277"/>
    <lineage>
        <taxon>Bacteria</taxon>
        <taxon>Thermotogati</taxon>
        <taxon>Deinococcota</taxon>
        <taxon>Deinococci</taxon>
        <taxon>Thermales</taxon>
        <taxon>Thermaceae</taxon>
        <taxon>Meiothermus</taxon>
    </lineage>
</organism>
<dbReference type="AlphaFoldDB" id="A0A7C3HCW7"/>
<dbReference type="PANTHER" id="PTHR43734">
    <property type="entry name" value="PHYTOENE DESATURASE"/>
    <property type="match status" value="1"/>
</dbReference>
<proteinExistence type="predicted"/>
<evidence type="ECO:0000256" key="1">
    <source>
        <dbReference type="ARBA" id="ARBA00023002"/>
    </source>
</evidence>
<feature type="domain" description="Amine oxidase" evidence="2">
    <location>
        <begin position="10"/>
        <end position="261"/>
    </location>
</feature>
<dbReference type="Pfam" id="PF01593">
    <property type="entry name" value="Amino_oxidase"/>
    <property type="match status" value="1"/>
</dbReference>
<accession>A0A7C3HCW7</accession>
<sequence>MKAIVIGAGFAGLAAALRLRKAGLEVTVLEQFDQPGGKAIGWEGVPTGPTVLTLPEVPRRIFEAFGATLPEPRPVSPLTRYTWPDGRVFAPELDLEATLAQLSLQEARHYRGLLQVARAMYEGARGTFIEGTPPHLAQLLRYALRDGLKAHPTRSLATLVQSGPYLTPFFLRFATYLGANPYRAPAVLHNIAWVELGLGVFHLAGGMRALADSLFRLALAQGVQFAFGHRVLQMQRLPGRVGALQTDQGWHRADLYISAADRHFTLKWLGLPLPGYALGVSGFALLLKLTEAVPLGHHIYFSSDYRAEWQAIAAGRWPQDPTLYLHTDGEAAFLLLNAPPMGRAEPPEAQDYARLLLDKLAQVHPLPIAAWRAMSPQDYSLTAYRGALYGRAPHGLLGALRPGWGVAGLRNFAQVGGTVHPGGGVPLSMLSGWNGAGWLLDRTLGGGGLEP</sequence>